<name>A0A9Q3HF33_9BASI</name>
<dbReference type="Proteomes" id="UP000765509">
    <property type="component" value="Unassembled WGS sequence"/>
</dbReference>
<dbReference type="EMBL" id="AVOT02017167">
    <property type="protein sequence ID" value="MBW0503078.1"/>
    <property type="molecule type" value="Genomic_DNA"/>
</dbReference>
<sequence>MAKPYLLSENQKKRLAQGKDNIHFEAPHASVTTTKNDPPSLVLRQFQPGTNWPHHILMANLAPSGALWHFGHITIPWPPLPSTPRPLSLFLGLGGSLCLLGGSGTPSPHHCIWAHPFHQGGPDLNGLFGPFRPPTTSMVHGPQSIGHVLWSVGQLGAFWPNPMRQKGAKGAAQWVPNHNWAHLSQSWPQIPSNPKMAINPQDPILANTPHGPLFSPWPLETTRGHQISSVQAFPSPEREFLHSSMHP</sequence>
<keyword evidence="3" id="KW-1185">Reference proteome</keyword>
<evidence type="ECO:0000313" key="2">
    <source>
        <dbReference type="EMBL" id="MBW0503078.1"/>
    </source>
</evidence>
<gene>
    <name evidence="2" type="ORF">O181_042793</name>
</gene>
<proteinExistence type="predicted"/>
<comment type="caution">
    <text evidence="2">The sequence shown here is derived from an EMBL/GenBank/DDBJ whole genome shotgun (WGS) entry which is preliminary data.</text>
</comment>
<dbReference type="AlphaFoldDB" id="A0A9Q3HF33"/>
<organism evidence="2 3">
    <name type="scientific">Austropuccinia psidii MF-1</name>
    <dbReference type="NCBI Taxonomy" id="1389203"/>
    <lineage>
        <taxon>Eukaryota</taxon>
        <taxon>Fungi</taxon>
        <taxon>Dikarya</taxon>
        <taxon>Basidiomycota</taxon>
        <taxon>Pucciniomycotina</taxon>
        <taxon>Pucciniomycetes</taxon>
        <taxon>Pucciniales</taxon>
        <taxon>Sphaerophragmiaceae</taxon>
        <taxon>Austropuccinia</taxon>
    </lineage>
</organism>
<protein>
    <submittedName>
        <fullName evidence="2">Uncharacterized protein</fullName>
    </submittedName>
</protein>
<evidence type="ECO:0000313" key="3">
    <source>
        <dbReference type="Proteomes" id="UP000765509"/>
    </source>
</evidence>
<feature type="region of interest" description="Disordered" evidence="1">
    <location>
        <begin position="17"/>
        <end position="39"/>
    </location>
</feature>
<reference evidence="2" key="1">
    <citation type="submission" date="2021-03" db="EMBL/GenBank/DDBJ databases">
        <title>Draft genome sequence of rust myrtle Austropuccinia psidii MF-1, a brazilian biotype.</title>
        <authorList>
            <person name="Quecine M.C."/>
            <person name="Pachon D.M.R."/>
            <person name="Bonatelli M.L."/>
            <person name="Correr F.H."/>
            <person name="Franceschini L.M."/>
            <person name="Leite T.F."/>
            <person name="Margarido G.R.A."/>
            <person name="Almeida C.A."/>
            <person name="Ferrarezi J.A."/>
            <person name="Labate C.A."/>
        </authorList>
    </citation>
    <scope>NUCLEOTIDE SEQUENCE</scope>
    <source>
        <strain evidence="2">MF-1</strain>
    </source>
</reference>
<accession>A0A9Q3HF33</accession>
<evidence type="ECO:0000256" key="1">
    <source>
        <dbReference type="SAM" id="MobiDB-lite"/>
    </source>
</evidence>